<dbReference type="PRINTS" id="PR00598">
    <property type="entry name" value="HTHMARR"/>
</dbReference>
<dbReference type="SUPFAM" id="SSF46785">
    <property type="entry name" value="Winged helix' DNA-binding domain"/>
    <property type="match status" value="1"/>
</dbReference>
<dbReference type="PROSITE" id="PS50995">
    <property type="entry name" value="HTH_MARR_2"/>
    <property type="match status" value="1"/>
</dbReference>
<dbReference type="InterPro" id="IPR023187">
    <property type="entry name" value="Tscrpt_reg_MarR-type_CS"/>
</dbReference>
<dbReference type="InterPro" id="IPR039422">
    <property type="entry name" value="MarR/SlyA-like"/>
</dbReference>
<reference evidence="5" key="2">
    <citation type="submission" date="2020-09" db="EMBL/GenBank/DDBJ databases">
        <authorList>
            <person name="Sun Q."/>
            <person name="Zhou Y."/>
        </authorList>
    </citation>
    <scope>NUCLEOTIDE SEQUENCE</scope>
    <source>
        <strain evidence="5">CGMCC 1.15367</strain>
    </source>
</reference>
<dbReference type="Proteomes" id="UP000644699">
    <property type="component" value="Unassembled WGS sequence"/>
</dbReference>
<dbReference type="EMBL" id="BMIQ01000004">
    <property type="protein sequence ID" value="GGE09007.1"/>
    <property type="molecule type" value="Genomic_DNA"/>
</dbReference>
<gene>
    <name evidence="5" type="ORF">GCM10011390_30090</name>
</gene>
<dbReference type="Pfam" id="PF12802">
    <property type="entry name" value="MarR_2"/>
    <property type="match status" value="1"/>
</dbReference>
<feature type="domain" description="HTH marR-type" evidence="4">
    <location>
        <begin position="8"/>
        <end position="141"/>
    </location>
</feature>
<sequence length="154" mass="16478">MLPPAALRFAVTANLERIGRQWRRLARETVESHGISQACGLPLISIGRLGEGLRQGALAEEVGMEGPSLVRLLDQLAAAGLVERRDDPSDRRAKTLWLTDKGRAITGRIEADLAALRAKVFADVPSADLEAVLRVFATIERAGALATDSEANAA</sequence>
<evidence type="ECO:0000313" key="5">
    <source>
        <dbReference type="EMBL" id="GGE09007.1"/>
    </source>
</evidence>
<evidence type="ECO:0000313" key="6">
    <source>
        <dbReference type="Proteomes" id="UP000644699"/>
    </source>
</evidence>
<evidence type="ECO:0000256" key="1">
    <source>
        <dbReference type="ARBA" id="ARBA00023015"/>
    </source>
</evidence>
<organism evidence="5 6">
    <name type="scientific">Aureimonas endophytica</name>
    <dbReference type="NCBI Taxonomy" id="2027858"/>
    <lineage>
        <taxon>Bacteria</taxon>
        <taxon>Pseudomonadati</taxon>
        <taxon>Pseudomonadota</taxon>
        <taxon>Alphaproteobacteria</taxon>
        <taxon>Hyphomicrobiales</taxon>
        <taxon>Aurantimonadaceae</taxon>
        <taxon>Aureimonas</taxon>
    </lineage>
</organism>
<dbReference type="PROSITE" id="PS01117">
    <property type="entry name" value="HTH_MARR_1"/>
    <property type="match status" value="1"/>
</dbReference>
<evidence type="ECO:0000259" key="4">
    <source>
        <dbReference type="PROSITE" id="PS50995"/>
    </source>
</evidence>
<dbReference type="AlphaFoldDB" id="A0A917E7Q6"/>
<dbReference type="InterPro" id="IPR000835">
    <property type="entry name" value="HTH_MarR-typ"/>
</dbReference>
<keyword evidence="3" id="KW-0804">Transcription</keyword>
<dbReference type="GO" id="GO:0006950">
    <property type="term" value="P:response to stress"/>
    <property type="evidence" value="ECO:0007669"/>
    <property type="project" value="TreeGrafter"/>
</dbReference>
<dbReference type="GO" id="GO:0003700">
    <property type="term" value="F:DNA-binding transcription factor activity"/>
    <property type="evidence" value="ECO:0007669"/>
    <property type="project" value="InterPro"/>
</dbReference>
<name>A0A917E7Q6_9HYPH</name>
<dbReference type="PANTHER" id="PTHR33164">
    <property type="entry name" value="TRANSCRIPTIONAL REGULATOR, MARR FAMILY"/>
    <property type="match status" value="1"/>
</dbReference>
<keyword evidence="6" id="KW-1185">Reference proteome</keyword>
<keyword evidence="2" id="KW-0238">DNA-binding</keyword>
<dbReference type="SMART" id="SM00347">
    <property type="entry name" value="HTH_MARR"/>
    <property type="match status" value="1"/>
</dbReference>
<dbReference type="GO" id="GO:0003677">
    <property type="term" value="F:DNA binding"/>
    <property type="evidence" value="ECO:0007669"/>
    <property type="project" value="UniProtKB-KW"/>
</dbReference>
<protein>
    <submittedName>
        <fullName evidence="5">MarR family transcriptional regulator</fullName>
    </submittedName>
</protein>
<comment type="caution">
    <text evidence="5">The sequence shown here is derived from an EMBL/GenBank/DDBJ whole genome shotgun (WGS) entry which is preliminary data.</text>
</comment>
<dbReference type="Gene3D" id="1.10.10.10">
    <property type="entry name" value="Winged helix-like DNA-binding domain superfamily/Winged helix DNA-binding domain"/>
    <property type="match status" value="1"/>
</dbReference>
<dbReference type="RefSeq" id="WP_188909829.1">
    <property type="nucleotide sequence ID" value="NZ_BMIQ01000004.1"/>
</dbReference>
<dbReference type="InterPro" id="IPR036390">
    <property type="entry name" value="WH_DNA-bd_sf"/>
</dbReference>
<accession>A0A917E7Q6</accession>
<dbReference type="PANTHER" id="PTHR33164:SF64">
    <property type="entry name" value="TRANSCRIPTIONAL REGULATOR SLYA"/>
    <property type="match status" value="1"/>
</dbReference>
<proteinExistence type="predicted"/>
<dbReference type="InterPro" id="IPR036388">
    <property type="entry name" value="WH-like_DNA-bd_sf"/>
</dbReference>
<reference evidence="5" key="1">
    <citation type="journal article" date="2014" name="Int. J. Syst. Evol. Microbiol.">
        <title>Complete genome sequence of Corynebacterium casei LMG S-19264T (=DSM 44701T), isolated from a smear-ripened cheese.</title>
        <authorList>
            <consortium name="US DOE Joint Genome Institute (JGI-PGF)"/>
            <person name="Walter F."/>
            <person name="Albersmeier A."/>
            <person name="Kalinowski J."/>
            <person name="Ruckert C."/>
        </authorList>
    </citation>
    <scope>NUCLEOTIDE SEQUENCE</scope>
    <source>
        <strain evidence="5">CGMCC 1.15367</strain>
    </source>
</reference>
<evidence type="ECO:0000256" key="3">
    <source>
        <dbReference type="ARBA" id="ARBA00023163"/>
    </source>
</evidence>
<evidence type="ECO:0000256" key="2">
    <source>
        <dbReference type="ARBA" id="ARBA00023125"/>
    </source>
</evidence>
<keyword evidence="1" id="KW-0805">Transcription regulation</keyword>